<reference evidence="7 8" key="1">
    <citation type="journal article" date="2020" name="G3 (Bethesda)">
        <title>Improved Reference Genome for Cyclotella cryptica CCMP332, a Model for Cell Wall Morphogenesis, Salinity Adaptation, and Lipid Production in Diatoms (Bacillariophyta).</title>
        <authorList>
            <person name="Roberts W.R."/>
            <person name="Downey K.M."/>
            <person name="Ruck E.C."/>
            <person name="Traller J.C."/>
            <person name="Alverson A.J."/>
        </authorList>
    </citation>
    <scope>NUCLEOTIDE SEQUENCE [LARGE SCALE GENOMIC DNA]</scope>
    <source>
        <strain evidence="7 8">CCMP332</strain>
    </source>
</reference>
<keyword evidence="8" id="KW-1185">Reference proteome</keyword>
<evidence type="ECO:0000313" key="7">
    <source>
        <dbReference type="EMBL" id="KAL3798680.1"/>
    </source>
</evidence>
<dbReference type="Proteomes" id="UP001516023">
    <property type="component" value="Unassembled WGS sequence"/>
</dbReference>
<feature type="transmembrane region" description="Helical" evidence="6">
    <location>
        <begin position="30"/>
        <end position="50"/>
    </location>
</feature>
<dbReference type="InterPro" id="IPR037272">
    <property type="entry name" value="SNS_sf"/>
</dbReference>
<gene>
    <name evidence="7" type="ORF">HJC23_004431</name>
</gene>
<feature type="transmembrane region" description="Helical" evidence="6">
    <location>
        <begin position="316"/>
        <end position="334"/>
    </location>
</feature>
<dbReference type="InterPro" id="IPR000175">
    <property type="entry name" value="Na/ntran_symport"/>
</dbReference>
<feature type="transmembrane region" description="Helical" evidence="6">
    <location>
        <begin position="443"/>
        <end position="462"/>
    </location>
</feature>
<dbReference type="Pfam" id="PF00209">
    <property type="entry name" value="SNF"/>
    <property type="match status" value="2"/>
</dbReference>
<feature type="transmembrane region" description="Helical" evidence="6">
    <location>
        <begin position="287"/>
        <end position="309"/>
    </location>
</feature>
<dbReference type="NCBIfam" id="NF037979">
    <property type="entry name" value="Na_transp"/>
    <property type="match status" value="1"/>
</dbReference>
<comment type="subcellular location">
    <subcellularLocation>
        <location evidence="1">Membrane</location>
        <topology evidence="1">Multi-pass membrane protein</topology>
    </subcellularLocation>
</comment>
<evidence type="ECO:0000256" key="5">
    <source>
        <dbReference type="ARBA" id="ARBA00023136"/>
    </source>
</evidence>
<dbReference type="GO" id="GO:0016020">
    <property type="term" value="C:membrane"/>
    <property type="evidence" value="ECO:0007669"/>
    <property type="project" value="UniProtKB-SubCell"/>
</dbReference>
<comment type="caution">
    <text evidence="7">The sequence shown here is derived from an EMBL/GenBank/DDBJ whole genome shotgun (WGS) entry which is preliminary data.</text>
</comment>
<feature type="transmembrane region" description="Helical" evidence="6">
    <location>
        <begin position="70"/>
        <end position="88"/>
    </location>
</feature>
<protein>
    <submittedName>
        <fullName evidence="7">Uncharacterized protein</fullName>
    </submittedName>
</protein>
<dbReference type="PRINTS" id="PR00176">
    <property type="entry name" value="NANEUSMPORT"/>
</dbReference>
<evidence type="ECO:0000256" key="1">
    <source>
        <dbReference type="ARBA" id="ARBA00004141"/>
    </source>
</evidence>
<dbReference type="PROSITE" id="PS50267">
    <property type="entry name" value="NA_NEUROTRAN_SYMP_3"/>
    <property type="match status" value="1"/>
</dbReference>
<name>A0ABD3QE40_9STRA</name>
<dbReference type="PANTHER" id="PTHR11616:SF240">
    <property type="entry name" value="BLOATED TUBULES, ISOFORM B-RELATED"/>
    <property type="match status" value="1"/>
</dbReference>
<evidence type="ECO:0000256" key="6">
    <source>
        <dbReference type="SAM" id="Phobius"/>
    </source>
</evidence>
<proteinExistence type="predicted"/>
<evidence type="ECO:0000256" key="2">
    <source>
        <dbReference type="ARBA" id="ARBA00022448"/>
    </source>
</evidence>
<dbReference type="CDD" id="cd10324">
    <property type="entry name" value="SLC6sbd"/>
    <property type="match status" value="1"/>
</dbReference>
<feature type="transmembrane region" description="Helical" evidence="6">
    <location>
        <begin position="354"/>
        <end position="372"/>
    </location>
</feature>
<keyword evidence="5 6" id="KW-0472">Membrane</keyword>
<keyword evidence="3 6" id="KW-0812">Transmembrane</keyword>
<sequence>MPILSKSLHIKGNVWRFPYVIAQNGGSAAVFAYLICAIFVAWPLFMYELILGQYLRLDFIKIWEAIRPRWLSFAWAQFLLLFICQSYYSMIIAYTLPYIVGSVQDPLPWTDGTTSEQYWEDTILNSYDDLHDKPRGPGPIQWRLAAALFVLWIITFFSVAFGKNILSQVTYVTVILPVVLLIILVCVTVHQPGARAGIQFYIGNFDYRELAKLDVWATALGQILFSLSPGFGTAITYSSLVSKKEDVYRAGLIVSLSNSAFSLLGGFAIFSIVGFMAEEQGKTIQEVATMSGTGLAFVTIAEAMPLFGAAQNAMSVLFYVMLLTLGLDSSYAWTETIVHAVEEVLKSKGYRLPTWQVTLVLCVIMFCFGLVFTTRMGCNILDVIDMFVGTIFLLAACFIESIIFNFDIGWKRLKYALQAATYGSKSYPNGRTLFPRFLCRFDFHVTVPLATAFLFTYQVIHVATEPYRGYPRSLLAWGWTLLAICLAIVFGTIWKQNKSHLPAIEDDPCFNDMLNDDETVTCKEENGDPAPVQTESAV</sequence>
<dbReference type="SUPFAM" id="SSF161070">
    <property type="entry name" value="SNF-like"/>
    <property type="match status" value="1"/>
</dbReference>
<feature type="transmembrane region" description="Helical" evidence="6">
    <location>
        <begin position="215"/>
        <end position="240"/>
    </location>
</feature>
<feature type="transmembrane region" description="Helical" evidence="6">
    <location>
        <begin position="169"/>
        <end position="190"/>
    </location>
</feature>
<evidence type="ECO:0000256" key="3">
    <source>
        <dbReference type="ARBA" id="ARBA00022692"/>
    </source>
</evidence>
<dbReference type="PANTHER" id="PTHR11616">
    <property type="entry name" value="SODIUM/CHLORIDE DEPENDENT TRANSPORTER"/>
    <property type="match status" value="1"/>
</dbReference>
<feature type="transmembrane region" description="Helical" evidence="6">
    <location>
        <begin position="140"/>
        <end position="162"/>
    </location>
</feature>
<keyword evidence="2" id="KW-0813">Transport</keyword>
<dbReference type="EMBL" id="JABMIG020000044">
    <property type="protein sequence ID" value="KAL3798680.1"/>
    <property type="molecule type" value="Genomic_DNA"/>
</dbReference>
<feature type="transmembrane region" description="Helical" evidence="6">
    <location>
        <begin position="474"/>
        <end position="494"/>
    </location>
</feature>
<evidence type="ECO:0000256" key="4">
    <source>
        <dbReference type="ARBA" id="ARBA00022989"/>
    </source>
</evidence>
<keyword evidence="4 6" id="KW-1133">Transmembrane helix</keyword>
<feature type="transmembrane region" description="Helical" evidence="6">
    <location>
        <begin position="384"/>
        <end position="404"/>
    </location>
</feature>
<accession>A0ABD3QE40</accession>
<feature type="transmembrane region" description="Helical" evidence="6">
    <location>
        <begin position="252"/>
        <end position="275"/>
    </location>
</feature>
<dbReference type="AlphaFoldDB" id="A0ABD3QE40"/>
<evidence type="ECO:0000313" key="8">
    <source>
        <dbReference type="Proteomes" id="UP001516023"/>
    </source>
</evidence>
<organism evidence="7 8">
    <name type="scientific">Cyclotella cryptica</name>
    <dbReference type="NCBI Taxonomy" id="29204"/>
    <lineage>
        <taxon>Eukaryota</taxon>
        <taxon>Sar</taxon>
        <taxon>Stramenopiles</taxon>
        <taxon>Ochrophyta</taxon>
        <taxon>Bacillariophyta</taxon>
        <taxon>Coscinodiscophyceae</taxon>
        <taxon>Thalassiosirophycidae</taxon>
        <taxon>Stephanodiscales</taxon>
        <taxon>Stephanodiscaceae</taxon>
        <taxon>Cyclotella</taxon>
    </lineage>
</organism>